<dbReference type="InterPro" id="IPR050078">
    <property type="entry name" value="Ribosomal_L11_MeTrfase_PrmA"/>
</dbReference>
<dbReference type="NCBIfam" id="TIGR00406">
    <property type="entry name" value="prmA"/>
    <property type="match status" value="1"/>
</dbReference>
<comment type="similarity">
    <text evidence="1">Belongs to the methyltransferase superfamily. PrmA family.</text>
</comment>
<dbReference type="InterPro" id="IPR029063">
    <property type="entry name" value="SAM-dependent_MTases_sf"/>
</dbReference>
<dbReference type="HAMAP" id="MF_00735">
    <property type="entry name" value="Methyltr_PrmA"/>
    <property type="match status" value="1"/>
</dbReference>
<evidence type="ECO:0000256" key="7">
    <source>
        <dbReference type="ARBA" id="ARBA00041867"/>
    </source>
</evidence>
<evidence type="ECO:0000256" key="8">
    <source>
        <dbReference type="ARBA" id="ARBA00042266"/>
    </source>
</evidence>
<reference evidence="11 12" key="1">
    <citation type="submission" date="2023-05" db="EMBL/GenBank/DDBJ databases">
        <title>A 100% complete, gapless, phased diploid assembly of the Scenedesmus obliquus UTEX 3031 genome.</title>
        <authorList>
            <person name="Biondi T.C."/>
            <person name="Hanschen E.R."/>
            <person name="Kwon T."/>
            <person name="Eng W."/>
            <person name="Kruse C.P.S."/>
            <person name="Koehler S.I."/>
            <person name="Kunde Y."/>
            <person name="Gleasner C.D."/>
            <person name="You Mak K.T."/>
            <person name="Polle J."/>
            <person name="Hovde B.T."/>
            <person name="Starkenburg S.R."/>
        </authorList>
    </citation>
    <scope>NUCLEOTIDE SEQUENCE [LARGE SCALE GENOMIC DNA]</scope>
    <source>
        <strain evidence="11 12">DOE0152z</strain>
    </source>
</reference>
<dbReference type="Pfam" id="PF06325">
    <property type="entry name" value="PrmA"/>
    <property type="match status" value="1"/>
</dbReference>
<sequence length="953" mass="99777">MAQSSIPAAGSHTQCGRHSLATATRVGTCRFALRSDSSQRLVTFHSNERSSTARLGLSATGSSSSSTTAAAAAGEDSLESIIADVLNANKSKIQRPSDLLSLIDSSGNGIRTSVQRSWDTTAVQLSLRGTWAATPQARKMAMLAVYQERLVWRAALLLQLLRWVNTAYPGLMDADTVQQVEAAAAGPNPVNPAVEVLLVPQLTQLAAAVFPWGVLCGVVEGAVAAATEALMNKPPYSYSASKRQAALQQLHPGHVGTAAAAGAAAAAAAAAAGPEGSAAGEVQQLCVVIDRLTQQVRQLKQQLVGGREASLGVLPEVQSAHRAALLELCIGWAGASPVVEQPVQAAVAAAKVAVSSIEHDRLLRRIGLEASGPEVALLRRLAVSKGRGFLAHFSPTVGNPFGSTPEWDYFRDCPGVFMRFVEDPPADSAKLTLKALNPQLQQQQAVMEDLMGQLPDQYITAPPAVLVAPSPPLQQAVSGAFSWLGSSARAAAAVALLALPLLAVVRPFRPAQLPAAAAPSILTDVTTSSSSSSSSSSKPVPQKQQRVQPVNVQLPTKELQQLCNTLQQQLQGKLPLAASLRGPDLAKVQERRLATILGADAASAKPAKRPPKLTRTLSGVSPAGMHAFSAASAAAAEASLPSSLRATFSAVSDDTAEQLSDCLLGLGAQSVVVQSVVVQEARAEGQPEQEKFGAEAGLWDSCQVLAHFPLEHNVDETVAAVQDILELPGLSFELEEVVDQEWVEQIKASYVPVQIAEGLYIVPEWSEPADPAALNIRLTPGVAFGTGEHPTTKLCLRYLAGQDLQGCSVCDYGTGSGVLAIAALLMGASSAVGTDTDPLAVRAAEANAGLNGMQGRFSVVRCGANLDDADPLLQLEPSTPRLFDVVVANILRGPLLELQPRLTAYCRPGGRLALSGILAEQAPDVVAAYSPYFEDFQVSTEGSWALVTARRKQ</sequence>
<proteinExistence type="inferred from homology"/>
<evidence type="ECO:0000256" key="2">
    <source>
        <dbReference type="ARBA" id="ARBA00022490"/>
    </source>
</evidence>
<evidence type="ECO:0000256" key="1">
    <source>
        <dbReference type="ARBA" id="ARBA00009741"/>
    </source>
</evidence>
<dbReference type="PANTHER" id="PTHR43648:SF1">
    <property type="entry name" value="ELECTRON TRANSFER FLAVOPROTEIN BETA SUBUNIT LYSINE METHYLTRANSFERASE"/>
    <property type="match status" value="1"/>
</dbReference>
<evidence type="ECO:0000256" key="3">
    <source>
        <dbReference type="ARBA" id="ARBA00022603"/>
    </source>
</evidence>
<evidence type="ECO:0000256" key="5">
    <source>
        <dbReference type="ARBA" id="ARBA00022691"/>
    </source>
</evidence>
<feature type="coiled-coil region" evidence="9">
    <location>
        <begin position="282"/>
        <end position="309"/>
    </location>
</feature>
<dbReference type="SUPFAM" id="SSF53335">
    <property type="entry name" value="S-adenosyl-L-methionine-dependent methyltransferases"/>
    <property type="match status" value="1"/>
</dbReference>
<keyword evidence="4" id="KW-0808">Transferase</keyword>
<comment type="similarity">
    <text evidence="6">Belongs to the methyltransferase superfamily. ETFBKMT family.</text>
</comment>
<evidence type="ECO:0000313" key="11">
    <source>
        <dbReference type="EMBL" id="WIA21367.1"/>
    </source>
</evidence>
<keyword evidence="5" id="KW-0949">S-adenosyl-L-methionine</keyword>
<feature type="region of interest" description="Disordered" evidence="10">
    <location>
        <begin position="524"/>
        <end position="549"/>
    </location>
</feature>
<keyword evidence="9" id="KW-0175">Coiled coil</keyword>
<dbReference type="InterPro" id="IPR004498">
    <property type="entry name" value="Ribosomal_PrmA_MeTrfase"/>
</dbReference>
<evidence type="ECO:0000256" key="10">
    <source>
        <dbReference type="SAM" id="MobiDB-lite"/>
    </source>
</evidence>
<gene>
    <name evidence="11" type="ORF">OEZ85_000586</name>
</gene>
<keyword evidence="12" id="KW-1185">Reference proteome</keyword>
<dbReference type="CDD" id="cd02440">
    <property type="entry name" value="AdoMet_MTases"/>
    <property type="match status" value="1"/>
</dbReference>
<dbReference type="PANTHER" id="PTHR43648">
    <property type="entry name" value="ELECTRON TRANSFER FLAVOPROTEIN BETA SUBUNIT LYSINE METHYLTRANSFERASE"/>
    <property type="match status" value="1"/>
</dbReference>
<feature type="compositionally biased region" description="Low complexity" evidence="10">
    <location>
        <begin position="528"/>
        <end position="549"/>
    </location>
</feature>
<evidence type="ECO:0000256" key="9">
    <source>
        <dbReference type="SAM" id="Coils"/>
    </source>
</evidence>
<accession>A0ABY8UIM6</accession>
<keyword evidence="3" id="KW-0489">Methyltransferase</keyword>
<keyword evidence="2" id="KW-0963">Cytoplasm</keyword>
<evidence type="ECO:0000256" key="4">
    <source>
        <dbReference type="ARBA" id="ARBA00022679"/>
    </source>
</evidence>
<organism evidence="11 12">
    <name type="scientific">Tetradesmus obliquus</name>
    <name type="common">Green alga</name>
    <name type="synonym">Acutodesmus obliquus</name>
    <dbReference type="NCBI Taxonomy" id="3088"/>
    <lineage>
        <taxon>Eukaryota</taxon>
        <taxon>Viridiplantae</taxon>
        <taxon>Chlorophyta</taxon>
        <taxon>core chlorophytes</taxon>
        <taxon>Chlorophyceae</taxon>
        <taxon>CS clade</taxon>
        <taxon>Sphaeropleales</taxon>
        <taxon>Scenedesmaceae</taxon>
        <taxon>Tetradesmus</taxon>
    </lineage>
</organism>
<name>A0ABY8UIM6_TETOB</name>
<dbReference type="EMBL" id="CP126220">
    <property type="protein sequence ID" value="WIA21367.1"/>
    <property type="molecule type" value="Genomic_DNA"/>
</dbReference>
<protein>
    <recommendedName>
        <fullName evidence="8">ETFB lysine methyltransferase</fullName>
    </recommendedName>
    <alternativeName>
        <fullName evidence="7">Protein N-lysine methyltransferase METTL20</fullName>
    </alternativeName>
</protein>
<evidence type="ECO:0000256" key="6">
    <source>
        <dbReference type="ARBA" id="ARBA00037932"/>
    </source>
</evidence>
<dbReference type="Gene3D" id="3.40.50.150">
    <property type="entry name" value="Vaccinia Virus protein VP39"/>
    <property type="match status" value="1"/>
</dbReference>
<evidence type="ECO:0000313" key="12">
    <source>
        <dbReference type="Proteomes" id="UP001244341"/>
    </source>
</evidence>
<dbReference type="Proteomes" id="UP001244341">
    <property type="component" value="Chromosome 13b"/>
</dbReference>